<feature type="domain" description="Peptidase M56" evidence="3">
    <location>
        <begin position="160"/>
        <end position="263"/>
    </location>
</feature>
<dbReference type="PANTHER" id="PTHR34978:SF3">
    <property type="entry name" value="SLR0241 PROTEIN"/>
    <property type="match status" value="1"/>
</dbReference>
<name>A0A554VQ63_9FLAO</name>
<evidence type="ECO:0000256" key="1">
    <source>
        <dbReference type="SAM" id="Phobius"/>
    </source>
</evidence>
<dbReference type="PANTHER" id="PTHR34978">
    <property type="entry name" value="POSSIBLE SENSOR-TRANSDUCER PROTEIN BLAR"/>
    <property type="match status" value="1"/>
</dbReference>
<dbReference type="OrthoDB" id="1522859at2"/>
<dbReference type="SUPFAM" id="SSF74653">
    <property type="entry name" value="TolA/TonB C-terminal domain"/>
    <property type="match status" value="1"/>
</dbReference>
<evidence type="ECO:0000259" key="3">
    <source>
        <dbReference type="Pfam" id="PF05569"/>
    </source>
</evidence>
<sequence length="477" mass="55331">MIHYILQILVVQLLFLLIYDLFLKKETFFNWNRVYLLMTSLLSFILPLIKIDVIKENIPEQYMIQLPAVLIGNVSEEIEGSEVIIKSSDSFFNFLTIARFSEYLWYTGMVISLLLFCYKLYRILKLKQTGIKTRVENFNLISLPNTNTAFSFFNTIFLGEKLSEVKKTNILLHEKIHIKEYHTLDLLFFEILRIICWFNPLVYVYQNRIAVLQEYIADSKAISETDKKEYYQDLLSQIFQTDKISFINTFFNHSLIKNRIVMLQKSKSKKIFQLKYLLLVPVMLLMLLYTSCAQDTSAQSKVMSENVDSPLIEKIQAVRHQIEKQGNVSPEEEKALKVLALLVTDDGFSNPHYEDVYGMADIPFGVIEKVPVFPGCENLSQEETKKCFSQKISQYIVKQFNTKLAKENGLTGYQEIGARFSIGNDGKVKDIKVKNKSKILREEALRVLEGLPVMIPGEQEGKKVSVMYKLPIKLKFK</sequence>
<feature type="transmembrane region" description="Helical" evidence="1">
    <location>
        <begin position="103"/>
        <end position="121"/>
    </location>
</feature>
<comment type="caution">
    <text evidence="4">The sequence shown here is derived from an EMBL/GenBank/DDBJ whole genome shotgun (WGS) entry which is preliminary data.</text>
</comment>
<dbReference type="InterPro" id="IPR052173">
    <property type="entry name" value="Beta-lactam_resp_regulator"/>
</dbReference>
<dbReference type="EMBL" id="VLNR01000005">
    <property type="protein sequence ID" value="TSE10664.1"/>
    <property type="molecule type" value="Genomic_DNA"/>
</dbReference>
<protein>
    <submittedName>
        <fullName evidence="4">BlaR1 peptidase M56</fullName>
    </submittedName>
</protein>
<evidence type="ECO:0000313" key="4">
    <source>
        <dbReference type="EMBL" id="TSE10664.1"/>
    </source>
</evidence>
<accession>A0A554VQ63</accession>
<dbReference type="CDD" id="cd07341">
    <property type="entry name" value="M56_BlaR1_MecR1_like"/>
    <property type="match status" value="1"/>
</dbReference>
<dbReference type="AlphaFoldDB" id="A0A554VQ63"/>
<keyword evidence="1" id="KW-1133">Transmembrane helix</keyword>
<keyword evidence="5" id="KW-1185">Reference proteome</keyword>
<feature type="transmembrane region" description="Helical" evidence="1">
    <location>
        <begin position="274"/>
        <end position="291"/>
    </location>
</feature>
<feature type="transmembrane region" description="Helical" evidence="1">
    <location>
        <begin position="6"/>
        <end position="22"/>
    </location>
</feature>
<evidence type="ECO:0000313" key="5">
    <source>
        <dbReference type="Proteomes" id="UP000318833"/>
    </source>
</evidence>
<feature type="domain" description="TonB C-terminal" evidence="2">
    <location>
        <begin position="404"/>
        <end position="473"/>
    </location>
</feature>
<dbReference type="Pfam" id="PF05569">
    <property type="entry name" value="Peptidase_M56"/>
    <property type="match status" value="1"/>
</dbReference>
<feature type="transmembrane region" description="Helical" evidence="1">
    <location>
        <begin position="34"/>
        <end position="54"/>
    </location>
</feature>
<organism evidence="4 5">
    <name type="scientific">Aquimarina algiphila</name>
    <dbReference type="NCBI Taxonomy" id="2047982"/>
    <lineage>
        <taxon>Bacteria</taxon>
        <taxon>Pseudomonadati</taxon>
        <taxon>Bacteroidota</taxon>
        <taxon>Flavobacteriia</taxon>
        <taxon>Flavobacteriales</taxon>
        <taxon>Flavobacteriaceae</taxon>
        <taxon>Aquimarina</taxon>
    </lineage>
</organism>
<reference evidence="4 5" key="1">
    <citation type="submission" date="2019-07" db="EMBL/GenBank/DDBJ databases">
        <title>The draft genome sequence of Aquimarina algiphila M91.</title>
        <authorList>
            <person name="Meng X."/>
        </authorList>
    </citation>
    <scope>NUCLEOTIDE SEQUENCE [LARGE SCALE GENOMIC DNA]</scope>
    <source>
        <strain evidence="4 5">M91</strain>
    </source>
</reference>
<keyword evidence="1" id="KW-0472">Membrane</keyword>
<keyword evidence="1" id="KW-0812">Transmembrane</keyword>
<gene>
    <name evidence="4" type="ORF">FOF46_03530</name>
</gene>
<dbReference type="Proteomes" id="UP000318833">
    <property type="component" value="Unassembled WGS sequence"/>
</dbReference>
<dbReference type="Gene3D" id="3.30.1150.10">
    <property type="match status" value="1"/>
</dbReference>
<dbReference type="Pfam" id="PF03544">
    <property type="entry name" value="TonB_C"/>
    <property type="match status" value="1"/>
</dbReference>
<evidence type="ECO:0000259" key="2">
    <source>
        <dbReference type="Pfam" id="PF03544"/>
    </source>
</evidence>
<proteinExistence type="predicted"/>
<dbReference type="InterPro" id="IPR037682">
    <property type="entry name" value="TonB_C"/>
</dbReference>
<dbReference type="GO" id="GO:0055085">
    <property type="term" value="P:transmembrane transport"/>
    <property type="evidence" value="ECO:0007669"/>
    <property type="project" value="InterPro"/>
</dbReference>
<dbReference type="InterPro" id="IPR008756">
    <property type="entry name" value="Peptidase_M56"/>
</dbReference>